<dbReference type="Proteomes" id="UP000254978">
    <property type="component" value="Unassembled WGS sequence"/>
</dbReference>
<dbReference type="EMBL" id="UGQT01000001">
    <property type="protein sequence ID" value="STZ60468.1"/>
    <property type="molecule type" value="Genomic_DNA"/>
</dbReference>
<gene>
    <name evidence="1" type="ORF">NCTC10821_04008</name>
</gene>
<keyword evidence="2" id="KW-1185">Reference proteome</keyword>
<proteinExistence type="predicted"/>
<dbReference type="RefSeq" id="WP_115279624.1">
    <property type="nucleotide sequence ID" value="NZ_AP022600.1"/>
</dbReference>
<organism evidence="1 2">
    <name type="scientific">Mycolicibacterium tokaiense</name>
    <dbReference type="NCBI Taxonomy" id="39695"/>
    <lineage>
        <taxon>Bacteria</taxon>
        <taxon>Bacillati</taxon>
        <taxon>Actinomycetota</taxon>
        <taxon>Actinomycetes</taxon>
        <taxon>Mycobacteriales</taxon>
        <taxon>Mycobacteriaceae</taxon>
        <taxon>Mycolicibacterium</taxon>
    </lineage>
</organism>
<reference evidence="1 2" key="1">
    <citation type="submission" date="2018-06" db="EMBL/GenBank/DDBJ databases">
        <authorList>
            <consortium name="Pathogen Informatics"/>
            <person name="Doyle S."/>
        </authorList>
    </citation>
    <scope>NUCLEOTIDE SEQUENCE [LARGE SCALE GENOMIC DNA]</scope>
    <source>
        <strain evidence="1 2">NCTC10821</strain>
    </source>
</reference>
<name>A0A378TI38_9MYCO</name>
<sequence length="250" mass="27365">MTILQEDAITRSLQLSENYSWHDAESGATIVVSQPRIDPNLWTEYLAGAERSYHKYGVDAALDWDEIADGSATALFFAAIDASGKVVGGVRAKEPYDDAEESHAVVEWAGQPGLDTVRKMIGDRIPFGLSEMKTAWVSDDPGTSRELTTTLARTAMHTMALLDIQFIMATAAAHVLDRWRSSGGVVVSRVPATPYPDERYRTKIMFWDRRTYANHAQPKQVAKIVTEAAYLAPVTSGLRPVPAAIAGVGR</sequence>
<evidence type="ECO:0000313" key="2">
    <source>
        <dbReference type="Proteomes" id="UP000254978"/>
    </source>
</evidence>
<dbReference type="OrthoDB" id="5175138at2"/>
<evidence type="ECO:0000313" key="1">
    <source>
        <dbReference type="EMBL" id="STZ60468.1"/>
    </source>
</evidence>
<dbReference type="AlphaFoldDB" id="A0A378TI38"/>
<protein>
    <submittedName>
        <fullName evidence="1">Uncharacterized protein</fullName>
    </submittedName>
</protein>
<accession>A0A378TI38</accession>